<gene>
    <name evidence="4" type="ORF">HJA87_31190</name>
</gene>
<protein>
    <recommendedName>
        <fullName evidence="3">Tyr recombinase domain-containing protein</fullName>
    </recommendedName>
</protein>
<dbReference type="InterPro" id="IPR002104">
    <property type="entry name" value="Integrase_catalytic"/>
</dbReference>
<feature type="domain" description="Tyr recombinase" evidence="3">
    <location>
        <begin position="240"/>
        <end position="455"/>
    </location>
</feature>
<dbReference type="RefSeq" id="WP_222012561.1">
    <property type="nucleotide sequence ID" value="NZ_JABTXI010000026.1"/>
</dbReference>
<dbReference type="SUPFAM" id="SSF56349">
    <property type="entry name" value="DNA breaking-rejoining enzymes"/>
    <property type="match status" value="1"/>
</dbReference>
<dbReference type="InterPro" id="IPR011010">
    <property type="entry name" value="DNA_brk_join_enz"/>
</dbReference>
<organism evidence="4 5">
    <name type="scientific">Rhizobium bangladeshense</name>
    <dbReference type="NCBI Taxonomy" id="1138189"/>
    <lineage>
        <taxon>Bacteria</taxon>
        <taxon>Pseudomonadati</taxon>
        <taxon>Pseudomonadota</taxon>
        <taxon>Alphaproteobacteria</taxon>
        <taxon>Hyphomicrobiales</taxon>
        <taxon>Rhizobiaceae</taxon>
        <taxon>Rhizobium/Agrobacterium group</taxon>
        <taxon>Rhizobium</taxon>
    </lineage>
</organism>
<dbReference type="Proteomes" id="UP000720124">
    <property type="component" value="Unassembled WGS sequence"/>
</dbReference>
<evidence type="ECO:0000313" key="4">
    <source>
        <dbReference type="EMBL" id="MBY3594268.1"/>
    </source>
</evidence>
<feature type="region of interest" description="Disordered" evidence="2">
    <location>
        <begin position="164"/>
        <end position="195"/>
    </location>
</feature>
<sequence>MGRKALPARAWYDKSSKKWHIRDGADVKFSLGFGYEVDDWEKQCEKALAKYLAEKAAGSRLLVKNQETTDVLVTDVLAKYLEVRITKWKPDRHFPHPLARPEDTENRLMALSEYWAGKTVDDIDEDTTDGFTNFLHSRAVQRARELSERQWTRWNERKEQLHAAAVAREERRIQERRKSLPEPKKKLPPPPPVFNPGSVEYKDKASTRYLEDMRSAITVAVRKKMLKYVVPVPLPAKYPRRQAIFTADEVKRLIDHAASKRGVGWIDGKPVKDLPIWEHLSRFMTLAIYTGSRKSKMTRASFKDEPDRPWIELRQVMNPKTGQKEWRGFFHRLGKDEIEYDTKKAPGIAVPAVLLPHLVKWYEQGIIYPCAFPYSQSGRDEPGEIARAMRKCLREVFGRDTKKVIHTFRHTAATWLVARPELTMAAIAGYLGMSIEVLMRTYSHIRQGDNFKVGKAMSDGRYGQEFTEDYDYTTLDFVELPEDGRQKSTVIDRIAMNENEQESIGSEENVVETTHGVDRRSA</sequence>
<evidence type="ECO:0000256" key="1">
    <source>
        <dbReference type="ARBA" id="ARBA00023172"/>
    </source>
</evidence>
<dbReference type="EMBL" id="JABTXI010000026">
    <property type="protein sequence ID" value="MBY3594268.1"/>
    <property type="molecule type" value="Genomic_DNA"/>
</dbReference>
<accession>A0ABS7LSL3</accession>
<feature type="compositionally biased region" description="Basic and acidic residues" evidence="2">
    <location>
        <begin position="164"/>
        <end position="185"/>
    </location>
</feature>
<keyword evidence="5" id="KW-1185">Reference proteome</keyword>
<dbReference type="Gene3D" id="1.10.443.10">
    <property type="entry name" value="Intergrase catalytic core"/>
    <property type="match status" value="1"/>
</dbReference>
<feature type="region of interest" description="Disordered" evidence="2">
    <location>
        <begin position="501"/>
        <end position="522"/>
    </location>
</feature>
<proteinExistence type="predicted"/>
<keyword evidence="1" id="KW-0233">DNA recombination</keyword>
<evidence type="ECO:0000259" key="3">
    <source>
        <dbReference type="PROSITE" id="PS51898"/>
    </source>
</evidence>
<reference evidence="4 5" key="1">
    <citation type="submission" date="2020-06" db="EMBL/GenBank/DDBJ databases">
        <title>Global-level population genomics: horizontal gene transfer, symbiosis and evolution in Rhizobia.</title>
        <authorList>
            <person name="Gai Y."/>
        </authorList>
    </citation>
    <scope>NUCLEOTIDE SEQUENCE [LARGE SCALE GENOMIC DNA]</scope>
    <source>
        <strain evidence="4 5">PLR6_1b</strain>
    </source>
</reference>
<dbReference type="PROSITE" id="PS51898">
    <property type="entry name" value="TYR_RECOMBINASE"/>
    <property type="match status" value="1"/>
</dbReference>
<name>A0ABS7LSL3_9HYPH</name>
<comment type="caution">
    <text evidence="4">The sequence shown here is derived from an EMBL/GenBank/DDBJ whole genome shotgun (WGS) entry which is preliminary data.</text>
</comment>
<evidence type="ECO:0000256" key="2">
    <source>
        <dbReference type="SAM" id="MobiDB-lite"/>
    </source>
</evidence>
<dbReference type="InterPro" id="IPR013762">
    <property type="entry name" value="Integrase-like_cat_sf"/>
</dbReference>
<evidence type="ECO:0000313" key="5">
    <source>
        <dbReference type="Proteomes" id="UP000720124"/>
    </source>
</evidence>